<feature type="signal peptide" evidence="1">
    <location>
        <begin position="1"/>
        <end position="24"/>
    </location>
</feature>
<evidence type="ECO:0000313" key="3">
    <source>
        <dbReference type="Proteomes" id="UP001500457"/>
    </source>
</evidence>
<reference evidence="3" key="1">
    <citation type="journal article" date="2019" name="Int. J. Syst. Evol. Microbiol.">
        <title>The Global Catalogue of Microorganisms (GCM) 10K type strain sequencing project: providing services to taxonomists for standard genome sequencing and annotation.</title>
        <authorList>
            <consortium name="The Broad Institute Genomics Platform"/>
            <consortium name="The Broad Institute Genome Sequencing Center for Infectious Disease"/>
            <person name="Wu L."/>
            <person name="Ma J."/>
        </authorList>
    </citation>
    <scope>NUCLEOTIDE SEQUENCE [LARGE SCALE GENOMIC DNA]</scope>
    <source>
        <strain evidence="3">JCM 17983</strain>
    </source>
</reference>
<accession>A0ABP9EJ66</accession>
<evidence type="ECO:0008006" key="4">
    <source>
        <dbReference type="Google" id="ProtNLM"/>
    </source>
</evidence>
<organism evidence="2 3">
    <name type="scientific">Actinomycetospora straminea</name>
    <dbReference type="NCBI Taxonomy" id="663607"/>
    <lineage>
        <taxon>Bacteria</taxon>
        <taxon>Bacillati</taxon>
        <taxon>Actinomycetota</taxon>
        <taxon>Actinomycetes</taxon>
        <taxon>Pseudonocardiales</taxon>
        <taxon>Pseudonocardiaceae</taxon>
        <taxon>Actinomycetospora</taxon>
    </lineage>
</organism>
<evidence type="ECO:0000313" key="2">
    <source>
        <dbReference type="EMBL" id="GAA4880270.1"/>
    </source>
</evidence>
<dbReference type="RefSeq" id="WP_274231712.1">
    <property type="nucleotide sequence ID" value="NZ_BAABHQ010000009.1"/>
</dbReference>
<keyword evidence="3" id="KW-1185">Reference proteome</keyword>
<evidence type="ECO:0000256" key="1">
    <source>
        <dbReference type="SAM" id="SignalP"/>
    </source>
</evidence>
<feature type="chain" id="PRO_5045785762" description="Lipoprotein" evidence="1">
    <location>
        <begin position="25"/>
        <end position="191"/>
    </location>
</feature>
<dbReference type="PROSITE" id="PS51257">
    <property type="entry name" value="PROKAR_LIPOPROTEIN"/>
    <property type="match status" value="1"/>
</dbReference>
<gene>
    <name evidence="2" type="ORF">GCM10023203_34010</name>
</gene>
<dbReference type="EMBL" id="BAABHQ010000009">
    <property type="protein sequence ID" value="GAA4880270.1"/>
    <property type="molecule type" value="Genomic_DNA"/>
</dbReference>
<proteinExistence type="predicted"/>
<name>A0ABP9EJ66_9PSEU</name>
<keyword evidence="1" id="KW-0732">Signal</keyword>
<sequence>MRRYLMPLVLLLGLLSGCAYGVEAAPPQPRPFGPENPSGNPTPETWLAQVCTALTPAVRSPGPPEVRLDDLLASRQEMLAYLDERIRAFDTAADGINRAGPPPIEAGQMVTEPVVGLLRDRMEQLAMLREDLEKVPQVADGTLFDTLQKVRGRLVLAGPAVSLPDLALPPSLTAQAATVPSCRALGVGASG</sequence>
<comment type="caution">
    <text evidence="2">The sequence shown here is derived from an EMBL/GenBank/DDBJ whole genome shotgun (WGS) entry which is preliminary data.</text>
</comment>
<dbReference type="Proteomes" id="UP001500457">
    <property type="component" value="Unassembled WGS sequence"/>
</dbReference>
<protein>
    <recommendedName>
        <fullName evidence="4">Lipoprotein</fullName>
    </recommendedName>
</protein>